<organism evidence="2 3">
    <name type="scientific">Oopsacas minuta</name>
    <dbReference type="NCBI Taxonomy" id="111878"/>
    <lineage>
        <taxon>Eukaryota</taxon>
        <taxon>Metazoa</taxon>
        <taxon>Porifera</taxon>
        <taxon>Hexactinellida</taxon>
        <taxon>Hexasterophora</taxon>
        <taxon>Lyssacinosida</taxon>
        <taxon>Leucopsacidae</taxon>
        <taxon>Oopsacas</taxon>
    </lineage>
</organism>
<dbReference type="EMBL" id="JAKMXF010000055">
    <property type="protein sequence ID" value="KAI6659576.1"/>
    <property type="molecule type" value="Genomic_DNA"/>
</dbReference>
<dbReference type="InterPro" id="IPR004875">
    <property type="entry name" value="DDE_SF_endonuclease_dom"/>
</dbReference>
<dbReference type="AlphaFoldDB" id="A0AAV7KGZ1"/>
<sequence length="245" mass="27852">MAGTNSKQVAKKGSNDKRGMTITLAETLSGKMLPFQLIYHGETVRSLLAVPFPEGFLLSYNEKYWSNEKDTRSLLMKVLKPYVDRTKEELGLGRDHKFLLIWDAFKAQGTDGTCKTLEELNAITVMTPKNLTHLLQSLDLSRNRSFKHFEKKAFSNYFTETITAAMLQEPDRDITTIDVDFKLSTLKPEHVRLMGELFTFFNSEKGIEIIKGGSSYSGIALAITNSRKGDMEFRDLDPYKDILFV</sequence>
<accession>A0AAV7KGZ1</accession>
<protein>
    <recommendedName>
        <fullName evidence="1">DDE-1 domain-containing protein</fullName>
    </recommendedName>
</protein>
<gene>
    <name evidence="2" type="ORF">LOD99_14499</name>
</gene>
<evidence type="ECO:0000313" key="2">
    <source>
        <dbReference type="EMBL" id="KAI6659576.1"/>
    </source>
</evidence>
<name>A0AAV7KGZ1_9METZ</name>
<dbReference type="Proteomes" id="UP001165289">
    <property type="component" value="Unassembled WGS sequence"/>
</dbReference>
<evidence type="ECO:0000259" key="1">
    <source>
        <dbReference type="Pfam" id="PF03184"/>
    </source>
</evidence>
<evidence type="ECO:0000313" key="3">
    <source>
        <dbReference type="Proteomes" id="UP001165289"/>
    </source>
</evidence>
<dbReference type="Pfam" id="PF03184">
    <property type="entry name" value="DDE_1"/>
    <property type="match status" value="1"/>
</dbReference>
<reference evidence="2 3" key="1">
    <citation type="journal article" date="2023" name="BMC Biol.">
        <title>The compact genome of the sponge Oopsacas minuta (Hexactinellida) is lacking key metazoan core genes.</title>
        <authorList>
            <person name="Santini S."/>
            <person name="Schenkelaars Q."/>
            <person name="Jourda C."/>
            <person name="Duchesne M."/>
            <person name="Belahbib H."/>
            <person name="Rocher C."/>
            <person name="Selva M."/>
            <person name="Riesgo A."/>
            <person name="Vervoort M."/>
            <person name="Leys S.P."/>
            <person name="Kodjabachian L."/>
            <person name="Le Bivic A."/>
            <person name="Borchiellini C."/>
            <person name="Claverie J.M."/>
            <person name="Renard E."/>
        </authorList>
    </citation>
    <scope>NUCLEOTIDE SEQUENCE [LARGE SCALE GENOMIC DNA]</scope>
    <source>
        <strain evidence="2">SPO-2</strain>
    </source>
</reference>
<comment type="caution">
    <text evidence="2">The sequence shown here is derived from an EMBL/GenBank/DDBJ whole genome shotgun (WGS) entry which is preliminary data.</text>
</comment>
<keyword evidence="3" id="KW-1185">Reference proteome</keyword>
<dbReference type="GO" id="GO:0003676">
    <property type="term" value="F:nucleic acid binding"/>
    <property type="evidence" value="ECO:0007669"/>
    <property type="project" value="InterPro"/>
</dbReference>
<proteinExistence type="predicted"/>
<feature type="domain" description="DDE-1" evidence="1">
    <location>
        <begin position="29"/>
        <end position="162"/>
    </location>
</feature>